<evidence type="ECO:0000256" key="1">
    <source>
        <dbReference type="SAM" id="Phobius"/>
    </source>
</evidence>
<dbReference type="Proteomes" id="UP000284706">
    <property type="component" value="Unassembled WGS sequence"/>
</dbReference>
<protein>
    <submittedName>
        <fullName evidence="2">Uncharacterized protein</fullName>
    </submittedName>
</protein>
<organism evidence="2 3">
    <name type="scientific">Gymnopilus dilepis</name>
    <dbReference type="NCBI Taxonomy" id="231916"/>
    <lineage>
        <taxon>Eukaryota</taxon>
        <taxon>Fungi</taxon>
        <taxon>Dikarya</taxon>
        <taxon>Basidiomycota</taxon>
        <taxon>Agaricomycotina</taxon>
        <taxon>Agaricomycetes</taxon>
        <taxon>Agaricomycetidae</taxon>
        <taxon>Agaricales</taxon>
        <taxon>Agaricineae</taxon>
        <taxon>Hymenogastraceae</taxon>
        <taxon>Gymnopilus</taxon>
    </lineage>
</organism>
<feature type="transmembrane region" description="Helical" evidence="1">
    <location>
        <begin position="6"/>
        <end position="28"/>
    </location>
</feature>
<proteinExistence type="predicted"/>
<accession>A0A409X157</accession>
<keyword evidence="1" id="KW-0812">Transmembrane</keyword>
<evidence type="ECO:0000313" key="2">
    <source>
        <dbReference type="EMBL" id="PPQ84490.1"/>
    </source>
</evidence>
<keyword evidence="1" id="KW-1133">Transmembrane helix</keyword>
<name>A0A409X157_9AGAR</name>
<sequence>DILDFVGLLPCLALLSLSAALTLGAFILSDPTEKEQALTWEMIFEALPCMAQKYKIRRLIDNKDAKRDSTSPQ</sequence>
<dbReference type="EMBL" id="NHYE01004456">
    <property type="protein sequence ID" value="PPQ84490.1"/>
    <property type="molecule type" value="Genomic_DNA"/>
</dbReference>
<reference evidence="2 3" key="1">
    <citation type="journal article" date="2018" name="Evol. Lett.">
        <title>Horizontal gene cluster transfer increased hallucinogenic mushroom diversity.</title>
        <authorList>
            <person name="Reynolds H.T."/>
            <person name="Vijayakumar V."/>
            <person name="Gluck-Thaler E."/>
            <person name="Korotkin H.B."/>
            <person name="Matheny P.B."/>
            <person name="Slot J.C."/>
        </authorList>
    </citation>
    <scope>NUCLEOTIDE SEQUENCE [LARGE SCALE GENOMIC DNA]</scope>
    <source>
        <strain evidence="2 3">SRW20</strain>
    </source>
</reference>
<gene>
    <name evidence="2" type="ORF">CVT26_003493</name>
</gene>
<dbReference type="STRING" id="231916.A0A409X157"/>
<keyword evidence="1" id="KW-0472">Membrane</keyword>
<comment type="caution">
    <text evidence="2">The sequence shown here is derived from an EMBL/GenBank/DDBJ whole genome shotgun (WGS) entry which is preliminary data.</text>
</comment>
<dbReference type="InParanoid" id="A0A409X157"/>
<evidence type="ECO:0000313" key="3">
    <source>
        <dbReference type="Proteomes" id="UP000284706"/>
    </source>
</evidence>
<keyword evidence="3" id="KW-1185">Reference proteome</keyword>
<feature type="non-terminal residue" evidence="2">
    <location>
        <position position="1"/>
    </location>
</feature>
<dbReference type="AlphaFoldDB" id="A0A409X157"/>